<comment type="similarity">
    <text evidence="2">Belongs to the cytidine and deoxycytidylate deaminase family. ADAT3 subfamily.</text>
</comment>
<keyword evidence="6" id="KW-1185">Reference proteome</keyword>
<feature type="region of interest" description="Disordered" evidence="3">
    <location>
        <begin position="362"/>
        <end position="393"/>
    </location>
</feature>
<dbReference type="Gene3D" id="3.40.140.10">
    <property type="entry name" value="Cytidine Deaminase, domain 2"/>
    <property type="match status" value="1"/>
</dbReference>
<proteinExistence type="inferred from homology"/>
<dbReference type="GO" id="GO:0005737">
    <property type="term" value="C:cytoplasm"/>
    <property type="evidence" value="ECO:0007669"/>
    <property type="project" value="TreeGrafter"/>
</dbReference>
<comment type="caution">
    <text evidence="5">The sequence shown here is derived from an EMBL/GenBank/DDBJ whole genome shotgun (WGS) entry which is preliminary data.</text>
</comment>
<dbReference type="PANTHER" id="PTHR11079:SF156">
    <property type="entry name" value="INACTIVE TRNA-SPECIFIC ADENOSINE DEAMINASE-LIKE PROTEIN 3-RELATED"/>
    <property type="match status" value="1"/>
</dbReference>
<name>A0A218Z8N6_9HELO</name>
<feature type="domain" description="CMP/dCMP-type deaminase" evidence="4">
    <location>
        <begin position="423"/>
        <end position="451"/>
    </location>
</feature>
<accession>A0A218Z8N6</accession>
<evidence type="ECO:0000259" key="4">
    <source>
        <dbReference type="Pfam" id="PF00383"/>
    </source>
</evidence>
<evidence type="ECO:0000256" key="1">
    <source>
        <dbReference type="ARBA" id="ARBA00022694"/>
    </source>
</evidence>
<dbReference type="AlphaFoldDB" id="A0A218Z8N6"/>
<dbReference type="Proteomes" id="UP000242519">
    <property type="component" value="Unassembled WGS sequence"/>
</dbReference>
<gene>
    <name evidence="5" type="ORF">B2J93_4835</name>
</gene>
<feature type="compositionally biased region" description="Basic and acidic residues" evidence="3">
    <location>
        <begin position="41"/>
        <end position="52"/>
    </location>
</feature>
<reference evidence="5 6" key="1">
    <citation type="submission" date="2017-04" db="EMBL/GenBank/DDBJ databases">
        <title>Draft genome sequence of Marssonina coronaria NL1: causal agent of apple blotch.</title>
        <authorList>
            <person name="Cheng Q."/>
        </authorList>
    </citation>
    <scope>NUCLEOTIDE SEQUENCE [LARGE SCALE GENOMIC DNA]</scope>
    <source>
        <strain evidence="5 6">NL1</strain>
    </source>
</reference>
<dbReference type="SUPFAM" id="SSF53927">
    <property type="entry name" value="Cytidine deaminase-like"/>
    <property type="match status" value="1"/>
</dbReference>
<organism evidence="5 6">
    <name type="scientific">Diplocarpon coronariae</name>
    <dbReference type="NCBI Taxonomy" id="2795749"/>
    <lineage>
        <taxon>Eukaryota</taxon>
        <taxon>Fungi</taxon>
        <taxon>Dikarya</taxon>
        <taxon>Ascomycota</taxon>
        <taxon>Pezizomycotina</taxon>
        <taxon>Leotiomycetes</taxon>
        <taxon>Helotiales</taxon>
        <taxon>Drepanopezizaceae</taxon>
        <taxon>Diplocarpon</taxon>
    </lineage>
</organism>
<evidence type="ECO:0000313" key="6">
    <source>
        <dbReference type="Proteomes" id="UP000242519"/>
    </source>
</evidence>
<dbReference type="STRING" id="503106.A0A218Z8N6"/>
<dbReference type="GO" id="GO:0005634">
    <property type="term" value="C:nucleus"/>
    <property type="evidence" value="ECO:0007669"/>
    <property type="project" value="TreeGrafter"/>
</dbReference>
<dbReference type="InterPro" id="IPR016193">
    <property type="entry name" value="Cytidine_deaminase-like"/>
</dbReference>
<dbReference type="OrthoDB" id="3180714at2759"/>
<dbReference type="EMBL" id="MZNU01000160">
    <property type="protein sequence ID" value="OWP03893.1"/>
    <property type="molecule type" value="Genomic_DNA"/>
</dbReference>
<dbReference type="InParanoid" id="A0A218Z8N6"/>
<dbReference type="Pfam" id="PF00383">
    <property type="entry name" value="dCMP_cyt_deam_1"/>
    <property type="match status" value="1"/>
</dbReference>
<feature type="compositionally biased region" description="Basic and acidic residues" evidence="3">
    <location>
        <begin position="376"/>
        <end position="389"/>
    </location>
</feature>
<evidence type="ECO:0000313" key="5">
    <source>
        <dbReference type="EMBL" id="OWP03893.1"/>
    </source>
</evidence>
<dbReference type="PANTHER" id="PTHR11079">
    <property type="entry name" value="CYTOSINE DEAMINASE FAMILY MEMBER"/>
    <property type="match status" value="1"/>
</dbReference>
<dbReference type="GO" id="GO:0008033">
    <property type="term" value="P:tRNA processing"/>
    <property type="evidence" value="ECO:0007669"/>
    <property type="project" value="UniProtKB-KW"/>
</dbReference>
<protein>
    <recommendedName>
        <fullName evidence="4">CMP/dCMP-type deaminase domain-containing protein</fullName>
    </recommendedName>
</protein>
<sequence length="502" mass="54218">MSPGLSESQVGIMRGVNNGSPNDDEAASPRILRAATSETGGEERRKEKATGVDDGMTKKGIFVPLRTTLETRERERLGKVYITGVPAKLASGVLNLVRKLVPDDGGLDLQHLRRVAKLPDLPSQVQARLAARSAMPTSSTATVPQDLFLIAGPATAITFSELLVPLRSILGEAELFEADVPLLAPTSQEQASDWSSKYWPTVYKKSNPFGPHVSILSRAEEEMGGEVGGYMELAEGVARDADAEGCGERVGVVVVERSGGRGRVRAVAGDARWKGWRRGDGCGNVTAHAVMRAIGMVAGGLKARGDWEAAARKHEALVAGETPMYDATIEPGGFAATVSTAEAGLANAAPGRKQKILDRCPAGGNRGPHLGVDPELPTRPEAQIDRTNDPYEGPDEIFNDAPLLSLEKQHYEASGNENGYLCHELEIYCTHEPCVMCSMAIVHSRFGRVVFQRRMHETGGLCADGELGHGLFWRKELNWTLLAWQWESDDGEERDVEPCLHV</sequence>
<evidence type="ECO:0000256" key="3">
    <source>
        <dbReference type="SAM" id="MobiDB-lite"/>
    </source>
</evidence>
<evidence type="ECO:0000256" key="2">
    <source>
        <dbReference type="ARBA" id="ARBA00038160"/>
    </source>
</evidence>
<feature type="region of interest" description="Disordered" evidence="3">
    <location>
        <begin position="1"/>
        <end position="52"/>
    </location>
</feature>
<keyword evidence="1" id="KW-0819">tRNA processing</keyword>
<dbReference type="GO" id="GO:0052717">
    <property type="term" value="F:tRNA-specific adenosine-34 deaminase activity"/>
    <property type="evidence" value="ECO:0007669"/>
    <property type="project" value="TreeGrafter"/>
</dbReference>
<dbReference type="InterPro" id="IPR002125">
    <property type="entry name" value="CMP_dCMP_dom"/>
</dbReference>